<evidence type="ECO:0000313" key="6">
    <source>
        <dbReference type="EMBL" id="GKT17808.1"/>
    </source>
</evidence>
<dbReference type="PANTHER" id="PTHR30386:SF26">
    <property type="entry name" value="TRANSPORT PROTEIN COMB"/>
    <property type="match status" value="1"/>
</dbReference>
<sequence>PEGTPLVIEAKVLNKDIGFIEEGQVCDIKLDAFPFQRYGVATGTITYISPDAFEDERLGYVYTIRIKPDKEFIPLENKSHTRTPGMTASVEVKLDRRKIIEFFLPAIDYVKESFEL</sequence>
<keyword evidence="7" id="KW-1185">Reference proteome</keyword>
<evidence type="ECO:0000259" key="5">
    <source>
        <dbReference type="Pfam" id="PF26002"/>
    </source>
</evidence>
<accession>A0ABQ5JUN5</accession>
<feature type="non-terminal residue" evidence="6">
    <location>
        <position position="1"/>
    </location>
</feature>
<dbReference type="PRINTS" id="PR01490">
    <property type="entry name" value="RTXTOXIND"/>
</dbReference>
<dbReference type="PANTHER" id="PTHR30386">
    <property type="entry name" value="MEMBRANE FUSION SUBUNIT OF EMRAB-TOLC MULTIDRUG EFFLUX PUMP"/>
    <property type="match status" value="1"/>
</dbReference>
<dbReference type="InterPro" id="IPR058982">
    <property type="entry name" value="Beta-barrel_AprE"/>
</dbReference>
<evidence type="ECO:0000256" key="3">
    <source>
        <dbReference type="ARBA" id="ARBA00022989"/>
    </source>
</evidence>
<comment type="subcellular location">
    <subcellularLocation>
        <location evidence="1">Membrane</location>
        <topology evidence="1">Single-pass membrane protein</topology>
    </subcellularLocation>
</comment>
<dbReference type="EMBL" id="BQXS01006138">
    <property type="protein sequence ID" value="GKT17808.1"/>
    <property type="molecule type" value="Genomic_DNA"/>
</dbReference>
<organism evidence="6 7">
    <name type="scientific">Aduncisulcus paluster</name>
    <dbReference type="NCBI Taxonomy" id="2918883"/>
    <lineage>
        <taxon>Eukaryota</taxon>
        <taxon>Metamonada</taxon>
        <taxon>Carpediemonas-like organisms</taxon>
        <taxon>Aduncisulcus</taxon>
    </lineage>
</organism>
<name>A0ABQ5JUN5_9EUKA</name>
<dbReference type="Pfam" id="PF26002">
    <property type="entry name" value="Beta-barrel_AprE"/>
    <property type="match status" value="1"/>
</dbReference>
<keyword evidence="2" id="KW-0812">Transmembrane</keyword>
<evidence type="ECO:0000256" key="1">
    <source>
        <dbReference type="ARBA" id="ARBA00004167"/>
    </source>
</evidence>
<dbReference type="Gene3D" id="2.40.30.170">
    <property type="match status" value="1"/>
</dbReference>
<gene>
    <name evidence="6" type="ORF">ADUPG1_004224</name>
</gene>
<evidence type="ECO:0000313" key="7">
    <source>
        <dbReference type="Proteomes" id="UP001057375"/>
    </source>
</evidence>
<comment type="caution">
    <text evidence="6">The sequence shown here is derived from an EMBL/GenBank/DDBJ whole genome shotgun (WGS) entry which is preliminary data.</text>
</comment>
<dbReference type="Proteomes" id="UP001057375">
    <property type="component" value="Unassembled WGS sequence"/>
</dbReference>
<keyword evidence="3" id="KW-1133">Transmembrane helix</keyword>
<protein>
    <submittedName>
        <fullName evidence="6">HlyD family efflux transporter periplasmic adaptor subunit</fullName>
    </submittedName>
</protein>
<keyword evidence="4" id="KW-0472">Membrane</keyword>
<evidence type="ECO:0000256" key="2">
    <source>
        <dbReference type="ARBA" id="ARBA00022692"/>
    </source>
</evidence>
<evidence type="ECO:0000256" key="4">
    <source>
        <dbReference type="ARBA" id="ARBA00023136"/>
    </source>
</evidence>
<dbReference type="InterPro" id="IPR050739">
    <property type="entry name" value="MFP"/>
</dbReference>
<proteinExistence type="predicted"/>
<reference evidence="6" key="1">
    <citation type="submission" date="2022-03" db="EMBL/GenBank/DDBJ databases">
        <title>Draft genome sequence of Aduncisulcus paluster, a free-living microaerophilic Fornicata.</title>
        <authorList>
            <person name="Yuyama I."/>
            <person name="Kume K."/>
            <person name="Tamura T."/>
            <person name="Inagaki Y."/>
            <person name="Hashimoto T."/>
        </authorList>
    </citation>
    <scope>NUCLEOTIDE SEQUENCE</scope>
    <source>
        <strain evidence="6">NY0171</strain>
    </source>
</reference>
<feature type="domain" description="AprE-like beta-barrel" evidence="5">
    <location>
        <begin position="6"/>
        <end position="93"/>
    </location>
</feature>